<dbReference type="Proteomes" id="UP000652761">
    <property type="component" value="Unassembled WGS sequence"/>
</dbReference>
<reference evidence="1" key="1">
    <citation type="submission" date="2017-07" db="EMBL/GenBank/DDBJ databases">
        <title>Taro Niue Genome Assembly and Annotation.</title>
        <authorList>
            <person name="Atibalentja N."/>
            <person name="Keating K."/>
            <person name="Fields C.J."/>
        </authorList>
    </citation>
    <scope>NUCLEOTIDE SEQUENCE</scope>
    <source>
        <strain evidence="1">Niue_2</strain>
        <tissue evidence="1">Leaf</tissue>
    </source>
</reference>
<evidence type="ECO:0000313" key="1">
    <source>
        <dbReference type="EMBL" id="MQM08364.1"/>
    </source>
</evidence>
<gene>
    <name evidence="1" type="ORF">Taro_041223</name>
</gene>
<evidence type="ECO:0000313" key="2">
    <source>
        <dbReference type="Proteomes" id="UP000652761"/>
    </source>
</evidence>
<sequence>MDTSRRTGPQLVLFLVPHFRELGPESLKVSGMGLQLCGLQEWFWFVSTVLDLVEVERCPTEPMTCEAHPFFFQVKERRRVLVPLLVPVSIIVESGLRHQ</sequence>
<name>A0A843WWP3_COLES</name>
<accession>A0A843WWP3</accession>
<organism evidence="1 2">
    <name type="scientific">Colocasia esculenta</name>
    <name type="common">Wild taro</name>
    <name type="synonym">Arum esculentum</name>
    <dbReference type="NCBI Taxonomy" id="4460"/>
    <lineage>
        <taxon>Eukaryota</taxon>
        <taxon>Viridiplantae</taxon>
        <taxon>Streptophyta</taxon>
        <taxon>Embryophyta</taxon>
        <taxon>Tracheophyta</taxon>
        <taxon>Spermatophyta</taxon>
        <taxon>Magnoliopsida</taxon>
        <taxon>Liliopsida</taxon>
        <taxon>Araceae</taxon>
        <taxon>Aroideae</taxon>
        <taxon>Colocasieae</taxon>
        <taxon>Colocasia</taxon>
    </lineage>
</organism>
<proteinExistence type="predicted"/>
<dbReference type="EMBL" id="NMUH01004103">
    <property type="protein sequence ID" value="MQM08364.1"/>
    <property type="molecule type" value="Genomic_DNA"/>
</dbReference>
<dbReference type="AlphaFoldDB" id="A0A843WWP3"/>
<protein>
    <submittedName>
        <fullName evidence="1">Uncharacterized protein</fullName>
    </submittedName>
</protein>
<keyword evidence="2" id="KW-1185">Reference proteome</keyword>
<comment type="caution">
    <text evidence="1">The sequence shown here is derived from an EMBL/GenBank/DDBJ whole genome shotgun (WGS) entry which is preliminary data.</text>
</comment>